<evidence type="ECO:0000313" key="8">
    <source>
        <dbReference type="EMBL" id="AMS45047.1"/>
    </source>
</evidence>
<gene>
    <name evidence="8" type="ORF">AA2016_6144</name>
    <name evidence="9" type="ORF">FHS67_006409</name>
</gene>
<evidence type="ECO:0000256" key="6">
    <source>
        <dbReference type="PIRSR" id="PIRSR001434-2"/>
    </source>
</evidence>
<dbReference type="GO" id="GO:0030170">
    <property type="term" value="F:pyridoxal phosphate binding"/>
    <property type="evidence" value="ECO:0007669"/>
    <property type="project" value="InterPro"/>
</dbReference>
<dbReference type="Gene3D" id="3.90.1150.10">
    <property type="entry name" value="Aspartate Aminotransferase, domain 1"/>
    <property type="match status" value="1"/>
</dbReference>
<dbReference type="KEGG" id="aak:AA2016_6144"/>
<dbReference type="InterPro" id="IPR015424">
    <property type="entry name" value="PyrdxlP-dep_Trfase"/>
</dbReference>
<evidence type="ECO:0000256" key="1">
    <source>
        <dbReference type="ARBA" id="ARBA00001933"/>
    </source>
</evidence>
<reference evidence="8 10" key="1">
    <citation type="submission" date="2016-03" db="EMBL/GenBank/DDBJ databases">
        <title>Complete genome of Aminobacter aminovorans KCTC 2477.</title>
        <authorList>
            <person name="Kim K.M."/>
        </authorList>
    </citation>
    <scope>NUCLEOTIDE SEQUENCE [LARGE SCALE GENOMIC DNA]</scope>
    <source>
        <strain evidence="8 10">KCTC 2477</strain>
        <plasmid evidence="8 10">pAA02</plasmid>
    </source>
</reference>
<dbReference type="EMBL" id="JACICB010000041">
    <property type="protein sequence ID" value="MBB3710049.1"/>
    <property type="molecule type" value="Genomic_DNA"/>
</dbReference>
<dbReference type="GO" id="GO:0019450">
    <property type="term" value="P:L-cysteine catabolic process to pyruvate"/>
    <property type="evidence" value="ECO:0007669"/>
    <property type="project" value="TreeGrafter"/>
</dbReference>
<dbReference type="GO" id="GO:0019346">
    <property type="term" value="P:transsulfuration"/>
    <property type="evidence" value="ECO:0007669"/>
    <property type="project" value="InterPro"/>
</dbReference>
<evidence type="ECO:0000256" key="5">
    <source>
        <dbReference type="ARBA" id="ARBA00047517"/>
    </source>
</evidence>
<dbReference type="InterPro" id="IPR015422">
    <property type="entry name" value="PyrdxlP-dep_Trfase_small"/>
</dbReference>
<dbReference type="InterPro" id="IPR000277">
    <property type="entry name" value="Cys/Met-Metab_PyrdxlP-dep_enz"/>
</dbReference>
<dbReference type="Proteomes" id="UP000577697">
    <property type="component" value="Unassembled WGS sequence"/>
</dbReference>
<proteinExistence type="inferred from homology"/>
<protein>
    <submittedName>
        <fullName evidence="8">Cystathionine beta-lyase</fullName>
        <ecNumber evidence="9">4.4.1.8</ecNumber>
    </submittedName>
</protein>
<dbReference type="RefSeq" id="WP_067968939.1">
    <property type="nucleotide sequence ID" value="NZ_CP015007.1"/>
</dbReference>
<organism evidence="8 10">
    <name type="scientific">Aminobacter aminovorans</name>
    <name type="common">Chelatobacter heintzii</name>
    <dbReference type="NCBI Taxonomy" id="83263"/>
    <lineage>
        <taxon>Bacteria</taxon>
        <taxon>Pseudomonadati</taxon>
        <taxon>Pseudomonadota</taxon>
        <taxon>Alphaproteobacteria</taxon>
        <taxon>Hyphomicrobiales</taxon>
        <taxon>Phyllobacteriaceae</taxon>
        <taxon>Aminobacter</taxon>
    </lineage>
</organism>
<dbReference type="PANTHER" id="PTHR43500">
    <property type="entry name" value="CYSTATHIONINE BETA-LYASE-RELATED"/>
    <property type="match status" value="1"/>
</dbReference>
<name>A0AAC9FEQ3_AMIAI</name>
<comment type="similarity">
    <text evidence="2 7">Belongs to the trans-sulfuration enzymes family.</text>
</comment>
<evidence type="ECO:0000313" key="11">
    <source>
        <dbReference type="Proteomes" id="UP000577697"/>
    </source>
</evidence>
<dbReference type="Proteomes" id="UP000075755">
    <property type="component" value="Plasmid pAA02"/>
</dbReference>
<accession>A0AAC9FEQ3</accession>
<keyword evidence="4 9" id="KW-0456">Lyase</keyword>
<dbReference type="PANTHER" id="PTHR43500:SF1">
    <property type="entry name" value="CYSTATHIONINE BETA-LYASE-RELATED"/>
    <property type="match status" value="1"/>
</dbReference>
<evidence type="ECO:0000313" key="10">
    <source>
        <dbReference type="Proteomes" id="UP000075755"/>
    </source>
</evidence>
<keyword evidence="8" id="KW-0614">Plasmid</keyword>
<feature type="modified residue" description="N6-(pyridoxal phosphate)lysine" evidence="6">
    <location>
        <position position="204"/>
    </location>
</feature>
<sequence>MHDLTQCVHHPSVPHDGFASLSVATYRASTIVFDSAESYAERHQRGLTGYSYGLYGTPTSRTLEAQITRLHGGAGTALLPSGQAAITGIMLSILRPGDRVLIPSSVYPPVLAFCQNYLAELGIEHSVYDPLCGSGIEPLLDAKTKLVWVESPGSTSLEVQDLPAIAAAAHQAGALVGCDNTWASPLICKPLALGADFVVEALTKYAGGHSDLLLGSVTAADDASDTNLKAWLRTMGIGVSPDDCSLALRGIETMGVRLAHVGRIALDIARKLSHSPAVQRILHPALPHHPGHTVFMRDFKASSGLFSVELKPQVSPFLHQSLKRLRCFAIGASWGGTHSLLAPITLAARNGAATSSSQSYLRISIGLEDPDDLWDDLNTIFHQLERELQEPSVNTTIA</sequence>
<reference evidence="9 11" key="2">
    <citation type="submission" date="2020-08" db="EMBL/GenBank/DDBJ databases">
        <title>Genomic Encyclopedia of Type Strains, Phase IV (KMG-IV): sequencing the most valuable type-strain genomes for metagenomic binning, comparative biology and taxonomic classification.</title>
        <authorList>
            <person name="Goeker M."/>
        </authorList>
    </citation>
    <scope>NUCLEOTIDE SEQUENCE [LARGE SCALE GENOMIC DNA]</scope>
    <source>
        <strain evidence="9 11">DSM 10368</strain>
    </source>
</reference>
<dbReference type="EMBL" id="CP015007">
    <property type="protein sequence ID" value="AMS45047.1"/>
    <property type="molecule type" value="Genomic_DNA"/>
</dbReference>
<comment type="cofactor">
    <cofactor evidence="1 7">
        <name>pyridoxal 5'-phosphate</name>
        <dbReference type="ChEBI" id="CHEBI:597326"/>
    </cofactor>
</comment>
<keyword evidence="11" id="KW-1185">Reference proteome</keyword>
<evidence type="ECO:0000313" key="9">
    <source>
        <dbReference type="EMBL" id="MBB3710049.1"/>
    </source>
</evidence>
<dbReference type="PIRSF" id="PIRSF001434">
    <property type="entry name" value="CGS"/>
    <property type="match status" value="1"/>
</dbReference>
<dbReference type="EC" id="4.4.1.8" evidence="9"/>
<dbReference type="Pfam" id="PF01053">
    <property type="entry name" value="Cys_Met_Meta_PP"/>
    <property type="match status" value="1"/>
</dbReference>
<dbReference type="SUPFAM" id="SSF53383">
    <property type="entry name" value="PLP-dependent transferases"/>
    <property type="match status" value="1"/>
</dbReference>
<dbReference type="Gene3D" id="3.40.640.10">
    <property type="entry name" value="Type I PLP-dependent aspartate aminotransferase-like (Major domain)"/>
    <property type="match status" value="1"/>
</dbReference>
<dbReference type="InterPro" id="IPR015421">
    <property type="entry name" value="PyrdxlP-dep_Trfase_major"/>
</dbReference>
<dbReference type="GO" id="GO:0047804">
    <property type="term" value="F:cysteine-S-conjugate beta-lyase activity"/>
    <property type="evidence" value="ECO:0007669"/>
    <property type="project" value="InterPro"/>
</dbReference>
<evidence type="ECO:0000256" key="2">
    <source>
        <dbReference type="ARBA" id="ARBA00009077"/>
    </source>
</evidence>
<dbReference type="FunFam" id="3.40.640.10:FF:000046">
    <property type="entry name" value="Cystathionine gamma-lyase"/>
    <property type="match status" value="1"/>
</dbReference>
<comment type="catalytic activity">
    <reaction evidence="5">
        <text>L,L-cystathionine + H2O = L-homocysteine + pyruvate + NH4(+)</text>
        <dbReference type="Rhea" id="RHEA:13965"/>
        <dbReference type="ChEBI" id="CHEBI:15361"/>
        <dbReference type="ChEBI" id="CHEBI:15377"/>
        <dbReference type="ChEBI" id="CHEBI:28938"/>
        <dbReference type="ChEBI" id="CHEBI:58161"/>
        <dbReference type="ChEBI" id="CHEBI:58199"/>
    </reaction>
</comment>
<dbReference type="InterPro" id="IPR006233">
    <property type="entry name" value="Cys_b_lyase_bac"/>
</dbReference>
<dbReference type="AlphaFoldDB" id="A0AAC9FEQ3"/>
<evidence type="ECO:0000256" key="3">
    <source>
        <dbReference type="ARBA" id="ARBA00022898"/>
    </source>
</evidence>
<keyword evidence="3 6" id="KW-0663">Pyridoxal phosphate</keyword>
<evidence type="ECO:0000256" key="4">
    <source>
        <dbReference type="ARBA" id="ARBA00023239"/>
    </source>
</evidence>
<evidence type="ECO:0000256" key="7">
    <source>
        <dbReference type="RuleBase" id="RU362118"/>
    </source>
</evidence>
<geneLocation type="plasmid" evidence="8 10">
    <name>pAA02</name>
</geneLocation>